<dbReference type="Gene3D" id="3.40.630.30">
    <property type="match status" value="1"/>
</dbReference>
<dbReference type="Pfam" id="PF00583">
    <property type="entry name" value="Acetyltransf_1"/>
    <property type="match status" value="1"/>
</dbReference>
<dbReference type="PROSITE" id="PS51186">
    <property type="entry name" value="GNAT"/>
    <property type="match status" value="1"/>
</dbReference>
<dbReference type="GO" id="GO:0016747">
    <property type="term" value="F:acyltransferase activity, transferring groups other than amino-acyl groups"/>
    <property type="evidence" value="ECO:0007669"/>
    <property type="project" value="InterPro"/>
</dbReference>
<reference evidence="3" key="1">
    <citation type="submission" date="2017-09" db="EMBL/GenBank/DDBJ databases">
        <authorList>
            <person name="Varghese N."/>
            <person name="Submissions S."/>
        </authorList>
    </citation>
    <scope>NUCLEOTIDE SEQUENCE [LARGE SCALE GENOMIC DNA]</scope>
    <source>
        <strain evidence="3">DSM 25885</strain>
    </source>
</reference>
<evidence type="ECO:0000259" key="1">
    <source>
        <dbReference type="PROSITE" id="PS51186"/>
    </source>
</evidence>
<dbReference type="OrthoDB" id="5109343at2"/>
<dbReference type="SUPFAM" id="SSF55729">
    <property type="entry name" value="Acyl-CoA N-acyltransferases (Nat)"/>
    <property type="match status" value="1"/>
</dbReference>
<dbReference type="RefSeq" id="WP_097044039.1">
    <property type="nucleotide sequence ID" value="NZ_OBEH01000001.1"/>
</dbReference>
<dbReference type="CDD" id="cd04301">
    <property type="entry name" value="NAT_SF"/>
    <property type="match status" value="1"/>
</dbReference>
<organism evidence="2 3">
    <name type="scientific">Flagellimonas pacifica</name>
    <dbReference type="NCBI Taxonomy" id="1247520"/>
    <lineage>
        <taxon>Bacteria</taxon>
        <taxon>Pseudomonadati</taxon>
        <taxon>Bacteroidota</taxon>
        <taxon>Flavobacteriia</taxon>
        <taxon>Flavobacteriales</taxon>
        <taxon>Flavobacteriaceae</taxon>
        <taxon>Flagellimonas</taxon>
    </lineage>
</organism>
<dbReference type="InterPro" id="IPR016181">
    <property type="entry name" value="Acyl_CoA_acyltransferase"/>
</dbReference>
<dbReference type="AlphaFoldDB" id="A0A285MBY9"/>
<protein>
    <submittedName>
        <fullName evidence="2">L-amino acid N-acyltransferase YncA</fullName>
    </submittedName>
</protein>
<dbReference type="EMBL" id="OBEH01000001">
    <property type="protein sequence ID" value="SNY94702.1"/>
    <property type="molecule type" value="Genomic_DNA"/>
</dbReference>
<name>A0A285MBY9_9FLAO</name>
<gene>
    <name evidence="2" type="ORF">SAMN06265377_0362</name>
</gene>
<accession>A0A285MBY9</accession>
<evidence type="ECO:0000313" key="2">
    <source>
        <dbReference type="EMBL" id="SNY94702.1"/>
    </source>
</evidence>
<keyword evidence="2" id="KW-0808">Transferase</keyword>
<feature type="domain" description="N-acetyltransferase" evidence="1">
    <location>
        <begin position="1"/>
        <end position="176"/>
    </location>
</feature>
<keyword evidence="2" id="KW-0012">Acyltransferase</keyword>
<dbReference type="InterPro" id="IPR000182">
    <property type="entry name" value="GNAT_dom"/>
</dbReference>
<proteinExistence type="predicted"/>
<dbReference type="Proteomes" id="UP000219048">
    <property type="component" value="Unassembled WGS sequence"/>
</dbReference>
<evidence type="ECO:0000313" key="3">
    <source>
        <dbReference type="Proteomes" id="UP000219048"/>
    </source>
</evidence>
<keyword evidence="3" id="KW-1185">Reference proteome</keyword>
<sequence>MIRYIQASTINHLEQILLLQQHNLPKNLTDEEKECEGFLTVEHSLEILKEMNDECGHIVALENEKVIGYALCMLPKFAESIEVLKPMFHEINKVVKGKDNYMVMGQICVAKSHRGHGIFRQLYKTMKEKLPYGFDTIITEVDAKNRRSMNAHLTVGFTELKKYCSDGKDWVLIILK</sequence>